<feature type="binding site" evidence="11">
    <location>
        <position position="46"/>
    </location>
    <ligand>
        <name>substrate</name>
    </ligand>
</feature>
<dbReference type="GO" id="GO:0009073">
    <property type="term" value="P:aromatic amino acid family biosynthetic process"/>
    <property type="evidence" value="ECO:0007669"/>
    <property type="project" value="UniProtKB-KW"/>
</dbReference>
<keyword evidence="6 11" id="KW-0547">Nucleotide-binding</keyword>
<dbReference type="PROSITE" id="PS01128">
    <property type="entry name" value="SHIKIMATE_KINASE"/>
    <property type="match status" value="1"/>
</dbReference>
<sequence>MAQEQVDGILERLRRPIVLVGLMGAGKSCVGRRLAARLGIPFVDADSEFEAAAGCSIADFFARYGEPAFREGERKVIARLMEGPLCVLATGGGAFCDPETRDRIKQGAMSVWIRADLDLLVKRTSGRDHRPLLKTGDPREILSRLMDARYPLYAQADIIVDTTDEPPEVTVAKVLDELARTLEQVP</sequence>
<dbReference type="Proteomes" id="UP000480684">
    <property type="component" value="Unassembled WGS sequence"/>
</dbReference>
<evidence type="ECO:0000256" key="1">
    <source>
        <dbReference type="ARBA" id="ARBA00004842"/>
    </source>
</evidence>
<evidence type="ECO:0000256" key="9">
    <source>
        <dbReference type="ARBA" id="ARBA00023141"/>
    </source>
</evidence>
<comment type="caution">
    <text evidence="12">The sequence shown here is derived from an EMBL/GenBank/DDBJ whole genome shotgun (WGS) entry which is preliminary data.</text>
</comment>
<dbReference type="UniPathway" id="UPA00053">
    <property type="reaction ID" value="UER00088"/>
</dbReference>
<comment type="pathway">
    <text evidence="1 11">Metabolic intermediate biosynthesis; chorismate biosynthesis; chorismate from D-erythrose 4-phosphate and phosphoenolpyruvate: step 5/7.</text>
</comment>
<comment type="function">
    <text evidence="11">Catalyzes the specific phosphorylation of the 3-hydroxyl group of shikimic acid using ATP as a cosubstrate.</text>
</comment>
<comment type="catalytic activity">
    <reaction evidence="10 11">
        <text>shikimate + ATP = 3-phosphoshikimate + ADP + H(+)</text>
        <dbReference type="Rhea" id="RHEA:13121"/>
        <dbReference type="ChEBI" id="CHEBI:15378"/>
        <dbReference type="ChEBI" id="CHEBI:30616"/>
        <dbReference type="ChEBI" id="CHEBI:36208"/>
        <dbReference type="ChEBI" id="CHEBI:145989"/>
        <dbReference type="ChEBI" id="CHEBI:456216"/>
        <dbReference type="EC" id="2.7.1.71"/>
    </reaction>
</comment>
<organism evidence="12 13">
    <name type="scientific">Magnetospirillum aberrantis SpK</name>
    <dbReference type="NCBI Taxonomy" id="908842"/>
    <lineage>
        <taxon>Bacteria</taxon>
        <taxon>Pseudomonadati</taxon>
        <taxon>Pseudomonadota</taxon>
        <taxon>Alphaproteobacteria</taxon>
        <taxon>Rhodospirillales</taxon>
        <taxon>Rhodospirillaceae</taxon>
        <taxon>Magnetospirillum</taxon>
    </lineage>
</organism>
<evidence type="ECO:0000256" key="7">
    <source>
        <dbReference type="ARBA" id="ARBA00022777"/>
    </source>
</evidence>
<dbReference type="PANTHER" id="PTHR21087:SF16">
    <property type="entry name" value="SHIKIMATE KINASE 1, CHLOROPLASTIC"/>
    <property type="match status" value="1"/>
</dbReference>
<comment type="subcellular location">
    <subcellularLocation>
        <location evidence="11">Cytoplasm</location>
    </subcellularLocation>
</comment>
<dbReference type="NCBIfam" id="NF010552">
    <property type="entry name" value="PRK13946.1"/>
    <property type="match status" value="1"/>
</dbReference>
<comment type="caution">
    <text evidence="11">Lacks conserved residue(s) required for the propagation of feature annotation.</text>
</comment>
<feature type="binding site" evidence="11">
    <location>
        <position position="28"/>
    </location>
    <ligand>
        <name>Mg(2+)</name>
        <dbReference type="ChEBI" id="CHEBI:18420"/>
    </ligand>
</feature>
<comment type="subunit">
    <text evidence="11">Monomer.</text>
</comment>
<dbReference type="GO" id="GO:0008652">
    <property type="term" value="P:amino acid biosynthetic process"/>
    <property type="evidence" value="ECO:0007669"/>
    <property type="project" value="UniProtKB-KW"/>
</dbReference>
<keyword evidence="8 11" id="KW-0067">ATP-binding</keyword>
<reference evidence="12 13" key="1">
    <citation type="submission" date="2020-02" db="EMBL/GenBank/DDBJ databases">
        <authorList>
            <person name="Dziuba M."/>
            <person name="Kuznetsov B."/>
            <person name="Mardanov A."/>
            <person name="Ravin N."/>
            <person name="Grouzdev D."/>
        </authorList>
    </citation>
    <scope>NUCLEOTIDE SEQUENCE [LARGE SCALE GENOMIC DNA]</scope>
    <source>
        <strain evidence="12 13">SpK</strain>
    </source>
</reference>
<keyword evidence="13" id="KW-1185">Reference proteome</keyword>
<protein>
    <recommendedName>
        <fullName evidence="3 11">Shikimate kinase</fullName>
        <shortName evidence="11">SK</shortName>
        <ecNumber evidence="3 11">2.7.1.71</ecNumber>
    </recommendedName>
</protein>
<evidence type="ECO:0000313" key="12">
    <source>
        <dbReference type="EMBL" id="NFV80912.1"/>
    </source>
</evidence>
<keyword evidence="4 11" id="KW-0028">Amino-acid biosynthesis</keyword>
<dbReference type="PANTHER" id="PTHR21087">
    <property type="entry name" value="SHIKIMATE KINASE"/>
    <property type="match status" value="1"/>
</dbReference>
<dbReference type="PRINTS" id="PR01100">
    <property type="entry name" value="SHIKIMTKNASE"/>
</dbReference>
<dbReference type="InterPro" id="IPR027417">
    <property type="entry name" value="P-loop_NTPase"/>
</dbReference>
<evidence type="ECO:0000256" key="2">
    <source>
        <dbReference type="ARBA" id="ARBA00006997"/>
    </source>
</evidence>
<evidence type="ECO:0000256" key="3">
    <source>
        <dbReference type="ARBA" id="ARBA00012154"/>
    </source>
</evidence>
<dbReference type="GO" id="GO:0005829">
    <property type="term" value="C:cytosol"/>
    <property type="evidence" value="ECO:0007669"/>
    <property type="project" value="TreeGrafter"/>
</dbReference>
<name>A0A7C9UXJ0_9PROT</name>
<evidence type="ECO:0000256" key="11">
    <source>
        <dbReference type="HAMAP-Rule" id="MF_00109"/>
    </source>
</evidence>
<dbReference type="CDD" id="cd00464">
    <property type="entry name" value="SK"/>
    <property type="match status" value="1"/>
</dbReference>
<dbReference type="SUPFAM" id="SSF52540">
    <property type="entry name" value="P-loop containing nucleoside triphosphate hydrolases"/>
    <property type="match status" value="1"/>
</dbReference>
<accession>A0A7C9UXJ0</accession>
<proteinExistence type="inferred from homology"/>
<dbReference type="GO" id="GO:0004765">
    <property type="term" value="F:shikimate kinase activity"/>
    <property type="evidence" value="ECO:0007669"/>
    <property type="project" value="UniProtKB-UniRule"/>
</dbReference>
<dbReference type="HAMAP" id="MF_00109">
    <property type="entry name" value="Shikimate_kinase"/>
    <property type="match status" value="1"/>
</dbReference>
<evidence type="ECO:0000256" key="8">
    <source>
        <dbReference type="ARBA" id="ARBA00022840"/>
    </source>
</evidence>
<feature type="binding site" evidence="11">
    <location>
        <position position="130"/>
    </location>
    <ligand>
        <name>ATP</name>
        <dbReference type="ChEBI" id="CHEBI:30616"/>
    </ligand>
</feature>
<evidence type="ECO:0000256" key="5">
    <source>
        <dbReference type="ARBA" id="ARBA00022679"/>
    </source>
</evidence>
<dbReference type="Pfam" id="PF01202">
    <property type="entry name" value="SKI"/>
    <property type="match status" value="1"/>
</dbReference>
<gene>
    <name evidence="11" type="primary">aroK</name>
    <name evidence="12" type="ORF">G4223_12395</name>
</gene>
<comment type="similarity">
    <text evidence="2 11">Belongs to the shikimate kinase family.</text>
</comment>
<dbReference type="RefSeq" id="WP_163679989.1">
    <property type="nucleotide sequence ID" value="NZ_JAAIYP010000038.1"/>
</dbReference>
<dbReference type="Gene3D" id="3.40.50.300">
    <property type="entry name" value="P-loop containing nucleotide triphosphate hydrolases"/>
    <property type="match status" value="1"/>
</dbReference>
<feature type="binding site" evidence="11">
    <location>
        <begin position="24"/>
        <end position="29"/>
    </location>
    <ligand>
        <name>ATP</name>
        <dbReference type="ChEBI" id="CHEBI:30616"/>
    </ligand>
</feature>
<evidence type="ECO:0000313" key="13">
    <source>
        <dbReference type="Proteomes" id="UP000480684"/>
    </source>
</evidence>
<dbReference type="GO" id="GO:0009423">
    <property type="term" value="P:chorismate biosynthetic process"/>
    <property type="evidence" value="ECO:0007669"/>
    <property type="project" value="UniProtKB-UniRule"/>
</dbReference>
<keyword evidence="9 11" id="KW-0057">Aromatic amino acid biosynthesis</keyword>
<dbReference type="EC" id="2.7.1.71" evidence="3 11"/>
<evidence type="ECO:0000256" key="4">
    <source>
        <dbReference type="ARBA" id="ARBA00022605"/>
    </source>
</evidence>
<evidence type="ECO:0000256" key="10">
    <source>
        <dbReference type="ARBA" id="ARBA00048567"/>
    </source>
</evidence>
<dbReference type="GO" id="GO:0000287">
    <property type="term" value="F:magnesium ion binding"/>
    <property type="evidence" value="ECO:0007669"/>
    <property type="project" value="UniProtKB-UniRule"/>
</dbReference>
<dbReference type="GO" id="GO:0005524">
    <property type="term" value="F:ATP binding"/>
    <property type="evidence" value="ECO:0007669"/>
    <property type="project" value="UniProtKB-UniRule"/>
</dbReference>
<feature type="binding site" evidence="11">
    <location>
        <position position="92"/>
    </location>
    <ligand>
        <name>substrate</name>
    </ligand>
</feature>
<keyword evidence="11" id="KW-0479">Metal-binding</keyword>
<dbReference type="AlphaFoldDB" id="A0A7C9UXJ0"/>
<keyword evidence="5 11" id="KW-0808">Transferase</keyword>
<keyword evidence="11" id="KW-0963">Cytoplasm</keyword>
<feature type="binding site" evidence="11">
    <location>
        <position position="70"/>
    </location>
    <ligand>
        <name>substrate</name>
    </ligand>
</feature>
<keyword evidence="7 11" id="KW-0418">Kinase</keyword>
<comment type="cofactor">
    <cofactor evidence="11">
        <name>Mg(2+)</name>
        <dbReference type="ChEBI" id="CHEBI:18420"/>
    </cofactor>
    <text evidence="11">Binds 1 Mg(2+) ion per subunit.</text>
</comment>
<keyword evidence="11" id="KW-0460">Magnesium</keyword>
<dbReference type="EMBL" id="JAAIYP010000038">
    <property type="protein sequence ID" value="NFV80912.1"/>
    <property type="molecule type" value="Genomic_DNA"/>
</dbReference>
<dbReference type="InterPro" id="IPR031322">
    <property type="entry name" value="Shikimate/glucono_kinase"/>
</dbReference>
<dbReference type="InterPro" id="IPR000623">
    <property type="entry name" value="Shikimate_kinase/TSH1"/>
</dbReference>
<feature type="binding site" evidence="11">
    <location>
        <position position="149"/>
    </location>
    <ligand>
        <name>substrate</name>
    </ligand>
</feature>
<evidence type="ECO:0000256" key="6">
    <source>
        <dbReference type="ARBA" id="ARBA00022741"/>
    </source>
</evidence>
<dbReference type="InterPro" id="IPR023000">
    <property type="entry name" value="Shikimate_kinase_CS"/>
</dbReference>